<accession>A0AAW4WSK2</accession>
<name>A0AAW4WSK2_9FIRM</name>
<comment type="caution">
    <text evidence="1">The sequence shown here is derived from an EMBL/GenBank/DDBJ whole genome shotgun (WGS) entry which is preliminary data.</text>
</comment>
<protein>
    <submittedName>
        <fullName evidence="1">Uncharacterized protein</fullName>
    </submittedName>
</protein>
<dbReference type="EMBL" id="JAJFBX010000027">
    <property type="protein sequence ID" value="MCC2748169.1"/>
    <property type="molecule type" value="Genomic_DNA"/>
</dbReference>
<dbReference type="RefSeq" id="WP_306780309.1">
    <property type="nucleotide sequence ID" value="NZ_JAAISB010000026.1"/>
</dbReference>
<proteinExistence type="predicted"/>
<dbReference type="Proteomes" id="UP001197847">
    <property type="component" value="Unassembled WGS sequence"/>
</dbReference>
<sequence>MEAIHRITSDDMEFMENFRQNIIHVIGNYNTAKESGEYEEKIKEKQEEMVALIAENAKTGSYTPEFDERYRTIAEGINALKEAQKTARNGWLTAMNRESKISTIT</sequence>
<evidence type="ECO:0000313" key="2">
    <source>
        <dbReference type="Proteomes" id="UP001197847"/>
    </source>
</evidence>
<evidence type="ECO:0000313" key="1">
    <source>
        <dbReference type="EMBL" id="MCC2748169.1"/>
    </source>
</evidence>
<organism evidence="1 2">
    <name type="scientific">Agathobacter rectalis</name>
    <dbReference type="NCBI Taxonomy" id="39491"/>
    <lineage>
        <taxon>Bacteria</taxon>
        <taxon>Bacillati</taxon>
        <taxon>Bacillota</taxon>
        <taxon>Clostridia</taxon>
        <taxon>Lachnospirales</taxon>
        <taxon>Lachnospiraceae</taxon>
        <taxon>Agathobacter</taxon>
    </lineage>
</organism>
<reference evidence="1" key="1">
    <citation type="submission" date="2021-10" db="EMBL/GenBank/DDBJ databases">
        <title>Collection of gut derived symbiotic bacterial strains cultured from healthy donors.</title>
        <authorList>
            <person name="Lin H."/>
            <person name="Littmann E."/>
            <person name="Claire K."/>
            <person name="Pamer E."/>
        </authorList>
    </citation>
    <scope>NUCLEOTIDE SEQUENCE</scope>
    <source>
        <strain evidence="1">MSK.22.92</strain>
    </source>
</reference>
<dbReference type="AlphaFoldDB" id="A0AAW4WSK2"/>
<gene>
    <name evidence="1" type="ORF">LK487_14255</name>
</gene>